<proteinExistence type="predicted"/>
<gene>
    <name evidence="1" type="ORF">MNBD_GAMMA21-1179</name>
</gene>
<sequence length="192" mass="21815">MKIKIFLLMMISLFFSLNISNATEMTDENLIQKFPLPDIGGPWKSYSKVEEDSTQAMWKNKGGEEILMTLVIYHDGGESVEGIKRAEEGNYKDSCVDYSSNTINETVENGYKSITWKIICKTKSNFAATVLHKGITGNDAIYVIQKIWKTDVSSRSEEAWSRYLNEIYVCDSRLEKSPCPAGFSEVTEEDEF</sequence>
<reference evidence="1" key="1">
    <citation type="submission" date="2018-06" db="EMBL/GenBank/DDBJ databases">
        <authorList>
            <person name="Zhirakovskaya E."/>
        </authorList>
    </citation>
    <scope>NUCLEOTIDE SEQUENCE</scope>
</reference>
<protein>
    <submittedName>
        <fullName evidence="1">Uncharacterized protein</fullName>
    </submittedName>
</protein>
<organism evidence="1">
    <name type="scientific">hydrothermal vent metagenome</name>
    <dbReference type="NCBI Taxonomy" id="652676"/>
    <lineage>
        <taxon>unclassified sequences</taxon>
        <taxon>metagenomes</taxon>
        <taxon>ecological metagenomes</taxon>
    </lineage>
</organism>
<dbReference type="EMBL" id="UOFR01000014">
    <property type="protein sequence ID" value="VAW91992.1"/>
    <property type="molecule type" value="Genomic_DNA"/>
</dbReference>
<accession>A0A3B0ZX46</accession>
<name>A0A3B0ZX46_9ZZZZ</name>
<dbReference type="AlphaFoldDB" id="A0A3B0ZX46"/>
<evidence type="ECO:0000313" key="1">
    <source>
        <dbReference type="EMBL" id="VAW91992.1"/>
    </source>
</evidence>